<feature type="repeat" description="ANK" evidence="2">
    <location>
        <begin position="7"/>
        <end position="39"/>
    </location>
</feature>
<feature type="compositionally biased region" description="Polar residues" evidence="4">
    <location>
        <begin position="158"/>
        <end position="173"/>
    </location>
</feature>
<dbReference type="InterPro" id="IPR036034">
    <property type="entry name" value="PDZ_sf"/>
</dbReference>
<name>A0A4Z2BGA1_9TELE</name>
<dbReference type="PROSITE" id="PS50297">
    <property type="entry name" value="ANK_REP_REGION"/>
    <property type="match status" value="1"/>
</dbReference>
<dbReference type="CDD" id="cd06746">
    <property type="entry name" value="PDZ_SHANK1_3-like"/>
    <property type="match status" value="1"/>
</dbReference>
<proteinExistence type="predicted"/>
<dbReference type="PROSITE" id="PS50106">
    <property type="entry name" value="PDZ"/>
    <property type="match status" value="1"/>
</dbReference>
<evidence type="ECO:0000259" key="5">
    <source>
        <dbReference type="PROSITE" id="PS50002"/>
    </source>
</evidence>
<keyword evidence="8" id="KW-1185">Reference proteome</keyword>
<dbReference type="AlphaFoldDB" id="A0A4Z2BGA1"/>
<feature type="compositionally biased region" description="Polar residues" evidence="4">
    <location>
        <begin position="444"/>
        <end position="454"/>
    </location>
</feature>
<dbReference type="SMART" id="SM00326">
    <property type="entry name" value="SH3"/>
    <property type="match status" value="1"/>
</dbReference>
<dbReference type="PANTHER" id="PTHR24135">
    <property type="entry name" value="SH3 AND MULTIPLE ANKYRIN REPEAT DOMAINS PROTEIN"/>
    <property type="match status" value="1"/>
</dbReference>
<dbReference type="InterPro" id="IPR002110">
    <property type="entry name" value="Ankyrin_rpt"/>
</dbReference>
<evidence type="ECO:0000313" key="7">
    <source>
        <dbReference type="EMBL" id="TNM90576.1"/>
    </source>
</evidence>
<evidence type="ECO:0000256" key="2">
    <source>
        <dbReference type="PROSITE-ProRule" id="PRU00023"/>
    </source>
</evidence>
<reference evidence="7 8" key="1">
    <citation type="submission" date="2019-04" db="EMBL/GenBank/DDBJ databases">
        <title>The sequence and de novo assembly of Takifugu bimaculatus genome using PacBio and Hi-C technologies.</title>
        <authorList>
            <person name="Xu P."/>
            <person name="Liu B."/>
            <person name="Zhou Z."/>
        </authorList>
    </citation>
    <scope>NUCLEOTIDE SEQUENCE [LARGE SCALE GENOMIC DNA]</scope>
    <source>
        <strain evidence="7">TB-2018</strain>
        <tissue evidence="7">Muscle</tissue>
    </source>
</reference>
<dbReference type="InterPro" id="IPR001478">
    <property type="entry name" value="PDZ"/>
</dbReference>
<evidence type="ECO:0000313" key="8">
    <source>
        <dbReference type="Proteomes" id="UP000516260"/>
    </source>
</evidence>
<dbReference type="InterPro" id="IPR036028">
    <property type="entry name" value="SH3-like_dom_sf"/>
</dbReference>
<keyword evidence="1 3" id="KW-0728">SH3 domain</keyword>
<feature type="compositionally biased region" description="Polar residues" evidence="4">
    <location>
        <begin position="87"/>
        <end position="98"/>
    </location>
</feature>
<feature type="domain" description="SH3" evidence="5">
    <location>
        <begin position="224"/>
        <end position="283"/>
    </location>
</feature>
<keyword evidence="2" id="KW-0040">ANK repeat</keyword>
<organism evidence="7 8">
    <name type="scientific">Takifugu bimaculatus</name>
    <dbReference type="NCBI Taxonomy" id="433685"/>
    <lineage>
        <taxon>Eukaryota</taxon>
        <taxon>Metazoa</taxon>
        <taxon>Chordata</taxon>
        <taxon>Craniata</taxon>
        <taxon>Vertebrata</taxon>
        <taxon>Euteleostomi</taxon>
        <taxon>Actinopterygii</taxon>
        <taxon>Neopterygii</taxon>
        <taxon>Teleostei</taxon>
        <taxon>Neoteleostei</taxon>
        <taxon>Acanthomorphata</taxon>
        <taxon>Eupercaria</taxon>
        <taxon>Tetraodontiformes</taxon>
        <taxon>Tetradontoidea</taxon>
        <taxon>Tetraodontidae</taxon>
        <taxon>Takifugu</taxon>
    </lineage>
</organism>
<dbReference type="FunFam" id="2.30.42.10:FF:000018">
    <property type="entry name" value="SH3 and multiple ankyrin repeat domains protein 2"/>
    <property type="match status" value="1"/>
</dbReference>
<dbReference type="SMART" id="SM00228">
    <property type="entry name" value="PDZ"/>
    <property type="match status" value="1"/>
</dbReference>
<dbReference type="Gene3D" id="1.25.40.20">
    <property type="entry name" value="Ankyrin repeat-containing domain"/>
    <property type="match status" value="1"/>
</dbReference>
<evidence type="ECO:0000259" key="6">
    <source>
        <dbReference type="PROSITE" id="PS50106"/>
    </source>
</evidence>
<feature type="region of interest" description="Disordered" evidence="4">
    <location>
        <begin position="113"/>
        <end position="215"/>
    </location>
</feature>
<dbReference type="SUPFAM" id="SSF50044">
    <property type="entry name" value="SH3-domain"/>
    <property type="match status" value="1"/>
</dbReference>
<dbReference type="SUPFAM" id="SSF50156">
    <property type="entry name" value="PDZ domain-like"/>
    <property type="match status" value="1"/>
</dbReference>
<dbReference type="GO" id="GO:0014069">
    <property type="term" value="C:postsynaptic density"/>
    <property type="evidence" value="ECO:0007669"/>
    <property type="project" value="TreeGrafter"/>
</dbReference>
<evidence type="ECO:0000256" key="1">
    <source>
        <dbReference type="ARBA" id="ARBA00022443"/>
    </source>
</evidence>
<feature type="region of interest" description="Disordered" evidence="4">
    <location>
        <begin position="424"/>
        <end position="461"/>
    </location>
</feature>
<dbReference type="Gene3D" id="2.30.30.40">
    <property type="entry name" value="SH3 Domains"/>
    <property type="match status" value="1"/>
</dbReference>
<dbReference type="Pfam" id="PF07653">
    <property type="entry name" value="SH3_2"/>
    <property type="match status" value="1"/>
</dbReference>
<sequence>MSAQNASGNTALHICALYNQDNCARVLLVRGADKEVKNYNSQSPFQVAIIAGNFELAELIKTHKETDIVPFREAPAYSKRRRGPSAGNGNDQSPSSLSAPRVLLRSNSDNNLTVSQYQQSPSNWASGLQQHQHNQAHLQRVPQQGHSQPGSSAVHRSLSPQLLQQMPSGSPNGNVVVRTMGRGARSRSPSLSRLGEEVRRAHRQPSPSTHGEVLGPRRKLYSAVPGRHFVVVRPYTAQAEGEINLYKGDRVKVLSIGEGGFWEGSTRGQVGWFPSDCVEEIPAKATEERNYSRADRADRRKLFRHYTVGSYDSFDASSDCVVDEKTVVLQKKENEGFGFVLRGAKADTPIEEFTPTPAFPALQYLESVDEGGVAWQAGLRTGDFLIEVNQENVVKVGHRQVVNMIRQGGNRLLIKVVTVSRNLDPDDTARKKAPPPPKRAPTTALSMRSKSMTSELEELVDKATLRKKKGGKF</sequence>
<dbReference type="GO" id="GO:0030160">
    <property type="term" value="F:synaptic receptor adaptor activity"/>
    <property type="evidence" value="ECO:0007669"/>
    <property type="project" value="TreeGrafter"/>
</dbReference>
<dbReference type="InterPro" id="IPR001452">
    <property type="entry name" value="SH3_domain"/>
</dbReference>
<dbReference type="Proteomes" id="UP000516260">
    <property type="component" value="Chromosome 3"/>
</dbReference>
<feature type="compositionally biased region" description="Low complexity" evidence="4">
    <location>
        <begin position="128"/>
        <end position="139"/>
    </location>
</feature>
<evidence type="ECO:0000256" key="3">
    <source>
        <dbReference type="PROSITE-ProRule" id="PRU00192"/>
    </source>
</evidence>
<dbReference type="PROSITE" id="PS50088">
    <property type="entry name" value="ANK_REPEAT"/>
    <property type="match status" value="1"/>
</dbReference>
<feature type="region of interest" description="Disordered" evidence="4">
    <location>
        <begin position="71"/>
        <end position="98"/>
    </location>
</feature>
<dbReference type="SMART" id="SM00248">
    <property type="entry name" value="ANK"/>
    <property type="match status" value="2"/>
</dbReference>
<comment type="caution">
    <text evidence="7">The sequence shown here is derived from an EMBL/GenBank/DDBJ whole genome shotgun (WGS) entry which is preliminary data.</text>
</comment>
<dbReference type="InterPro" id="IPR051569">
    <property type="entry name" value="SHANK"/>
</dbReference>
<protein>
    <recommendedName>
        <fullName evidence="9">SH3 and multiple ankyrin repeat domains protein 2</fullName>
    </recommendedName>
</protein>
<dbReference type="InterPro" id="IPR036770">
    <property type="entry name" value="Ankyrin_rpt-contain_sf"/>
</dbReference>
<dbReference type="Pfam" id="PF12796">
    <property type="entry name" value="Ank_2"/>
    <property type="match status" value="1"/>
</dbReference>
<dbReference type="FunFam" id="2.30.30.40:FF:000025">
    <property type="entry name" value="SH3 and multiple ankyrin repeat domains protein 2"/>
    <property type="match status" value="1"/>
</dbReference>
<dbReference type="PROSITE" id="PS50002">
    <property type="entry name" value="SH3"/>
    <property type="match status" value="1"/>
</dbReference>
<evidence type="ECO:0008006" key="9">
    <source>
        <dbReference type="Google" id="ProtNLM"/>
    </source>
</evidence>
<dbReference type="EMBL" id="SWLE01000016">
    <property type="protein sequence ID" value="TNM90576.1"/>
    <property type="molecule type" value="Genomic_DNA"/>
</dbReference>
<dbReference type="Gene3D" id="2.30.42.10">
    <property type="match status" value="1"/>
</dbReference>
<feature type="compositionally biased region" description="Polar residues" evidence="4">
    <location>
        <begin position="141"/>
        <end position="151"/>
    </location>
</feature>
<dbReference type="GO" id="GO:0035255">
    <property type="term" value="F:ionotropic glutamate receptor binding"/>
    <property type="evidence" value="ECO:0007669"/>
    <property type="project" value="TreeGrafter"/>
</dbReference>
<gene>
    <name evidence="7" type="ORF">fugu_002865</name>
</gene>
<feature type="compositionally biased region" description="Polar residues" evidence="4">
    <location>
        <begin position="113"/>
        <end position="127"/>
    </location>
</feature>
<dbReference type="GO" id="GO:0045211">
    <property type="term" value="C:postsynaptic membrane"/>
    <property type="evidence" value="ECO:0007669"/>
    <property type="project" value="TreeGrafter"/>
</dbReference>
<dbReference type="PANTHER" id="PTHR24135:SF17">
    <property type="entry name" value="SH3 AND MULTIPLE ANKYRIN REPEAT DOMAINS PROTEIN 2"/>
    <property type="match status" value="1"/>
</dbReference>
<dbReference type="Pfam" id="PF00595">
    <property type="entry name" value="PDZ"/>
    <property type="match status" value="1"/>
</dbReference>
<dbReference type="SUPFAM" id="SSF48403">
    <property type="entry name" value="Ankyrin repeat"/>
    <property type="match status" value="1"/>
</dbReference>
<accession>A0A4Z2BGA1</accession>
<evidence type="ECO:0000256" key="4">
    <source>
        <dbReference type="SAM" id="MobiDB-lite"/>
    </source>
</evidence>
<dbReference type="GO" id="GO:0043197">
    <property type="term" value="C:dendritic spine"/>
    <property type="evidence" value="ECO:0007669"/>
    <property type="project" value="TreeGrafter"/>
</dbReference>
<feature type="domain" description="PDZ" evidence="6">
    <location>
        <begin position="326"/>
        <end position="420"/>
    </location>
</feature>